<dbReference type="AlphaFoldDB" id="A0A645CAB7"/>
<name>A0A645CAB7_9ZZZZ</name>
<evidence type="ECO:0000256" key="1">
    <source>
        <dbReference type="ARBA" id="ARBA00022450"/>
    </source>
</evidence>
<dbReference type="PROSITE" id="PS50075">
    <property type="entry name" value="CARRIER"/>
    <property type="match status" value="1"/>
</dbReference>
<dbReference type="GO" id="GO:0006633">
    <property type="term" value="P:fatty acid biosynthetic process"/>
    <property type="evidence" value="ECO:0007669"/>
    <property type="project" value="InterPro"/>
</dbReference>
<protein>
    <submittedName>
        <fullName evidence="4">Acyl carrier protein</fullName>
    </submittedName>
</protein>
<dbReference type="Gene3D" id="1.10.1200.10">
    <property type="entry name" value="ACP-like"/>
    <property type="match status" value="1"/>
</dbReference>
<proteinExistence type="inferred from homology"/>
<dbReference type="InterPro" id="IPR009081">
    <property type="entry name" value="PP-bd_ACP"/>
</dbReference>
<keyword evidence="1" id="KW-0596">Phosphopantetheine</keyword>
<comment type="caution">
    <text evidence="4">The sequence shown here is derived from an EMBL/GenBank/DDBJ whole genome shotgun (WGS) entry which is preliminary data.</text>
</comment>
<dbReference type="HAMAP" id="MF_01217">
    <property type="entry name" value="Acyl_carrier"/>
    <property type="match status" value="1"/>
</dbReference>
<reference evidence="4" key="1">
    <citation type="submission" date="2019-08" db="EMBL/GenBank/DDBJ databases">
        <authorList>
            <person name="Kucharzyk K."/>
            <person name="Murdoch R.W."/>
            <person name="Higgins S."/>
            <person name="Loffler F."/>
        </authorList>
    </citation>
    <scope>NUCLEOTIDE SEQUENCE</scope>
</reference>
<dbReference type="InterPro" id="IPR036736">
    <property type="entry name" value="ACP-like_sf"/>
</dbReference>
<gene>
    <name evidence="4" type="primary">acpP_56</name>
    <name evidence="4" type="ORF">SDC9_120854</name>
</gene>
<sequence length="78" mass="8868">MTIEKVAYILAEILGEDEEDITEQTEFTEEYGIEPIDVAKLIIAVEKKFGITIHDDEAAGFQNVGDVVRHIDKVREIY</sequence>
<feature type="domain" description="Carrier" evidence="3">
    <location>
        <begin position="1"/>
        <end position="75"/>
    </location>
</feature>
<organism evidence="4">
    <name type="scientific">bioreactor metagenome</name>
    <dbReference type="NCBI Taxonomy" id="1076179"/>
    <lineage>
        <taxon>unclassified sequences</taxon>
        <taxon>metagenomes</taxon>
        <taxon>ecological metagenomes</taxon>
    </lineage>
</organism>
<evidence type="ECO:0000259" key="3">
    <source>
        <dbReference type="PROSITE" id="PS50075"/>
    </source>
</evidence>
<evidence type="ECO:0000313" key="4">
    <source>
        <dbReference type="EMBL" id="MPM73869.1"/>
    </source>
</evidence>
<dbReference type="SUPFAM" id="SSF47336">
    <property type="entry name" value="ACP-like"/>
    <property type="match status" value="1"/>
</dbReference>
<dbReference type="Pfam" id="PF00550">
    <property type="entry name" value="PP-binding"/>
    <property type="match status" value="1"/>
</dbReference>
<accession>A0A645CAB7</accession>
<evidence type="ECO:0000256" key="2">
    <source>
        <dbReference type="ARBA" id="ARBA00022553"/>
    </source>
</evidence>
<dbReference type="InterPro" id="IPR003231">
    <property type="entry name" value="ACP"/>
</dbReference>
<keyword evidence="2" id="KW-0597">Phosphoprotein</keyword>
<dbReference type="EMBL" id="VSSQ01025620">
    <property type="protein sequence ID" value="MPM73869.1"/>
    <property type="molecule type" value="Genomic_DNA"/>
</dbReference>